<dbReference type="InterPro" id="IPR007110">
    <property type="entry name" value="Ig-like_dom"/>
</dbReference>
<keyword evidence="8 11" id="KW-1015">Disulfide bond</keyword>
<evidence type="ECO:0000256" key="8">
    <source>
        <dbReference type="ARBA" id="ARBA00023157"/>
    </source>
</evidence>
<dbReference type="InterPro" id="IPR020067">
    <property type="entry name" value="Frizzled_dom"/>
</dbReference>
<dbReference type="Gene3D" id="2.60.40.10">
    <property type="entry name" value="Immunoglobulins"/>
    <property type="match status" value="5"/>
</dbReference>
<dbReference type="InterPro" id="IPR036790">
    <property type="entry name" value="Frizzled_dom_sf"/>
</dbReference>
<feature type="domain" description="FZ" evidence="14">
    <location>
        <begin position="877"/>
        <end position="997"/>
    </location>
</feature>
<dbReference type="GeneID" id="118409232"/>
<dbReference type="Gene3D" id="1.10.510.10">
    <property type="entry name" value="Transferase(Phosphotransferase) domain 1"/>
    <property type="match status" value="2"/>
</dbReference>
<dbReference type="RefSeq" id="XP_035665992.1">
    <property type="nucleotide sequence ID" value="XM_035810099.1"/>
</dbReference>
<name>A0A9J7KM14_BRAFL</name>
<feature type="domain" description="Antistasin-like" evidence="16">
    <location>
        <begin position="1043"/>
        <end position="1069"/>
    </location>
</feature>
<feature type="domain" description="Ig-like" evidence="15">
    <location>
        <begin position="359"/>
        <end position="438"/>
    </location>
</feature>
<dbReference type="SUPFAM" id="SSF63501">
    <property type="entry name" value="Frizzled cysteine-rich domain"/>
    <property type="match status" value="4"/>
</dbReference>
<accession>A0A9J7KM14</accession>
<dbReference type="FunFam" id="2.60.40.10:FF:003370">
    <property type="entry name" value="Receptor protein-tyrosine kinase"/>
    <property type="match status" value="1"/>
</dbReference>
<evidence type="ECO:0000256" key="2">
    <source>
        <dbReference type="ARBA" id="ARBA00022692"/>
    </source>
</evidence>
<dbReference type="InterPro" id="IPR011009">
    <property type="entry name" value="Kinase-like_dom_sf"/>
</dbReference>
<evidence type="ECO:0000256" key="9">
    <source>
        <dbReference type="ARBA" id="ARBA00023319"/>
    </source>
</evidence>
<proteinExistence type="predicted"/>
<evidence type="ECO:0000256" key="12">
    <source>
        <dbReference type="SAM" id="MobiDB-lite"/>
    </source>
</evidence>
<comment type="subcellular location">
    <subcellularLocation>
        <location evidence="10">Endomembrane system</location>
        <topology evidence="10">Single-pass membrane protein</topology>
    </subcellularLocation>
</comment>
<protein>
    <submittedName>
        <fullName evidence="18">Uncharacterized protein LOC118409232</fullName>
    </submittedName>
</protein>
<dbReference type="SMART" id="SM00063">
    <property type="entry name" value="FRI"/>
    <property type="match status" value="3"/>
</dbReference>
<feature type="domain" description="Ig-like" evidence="15">
    <location>
        <begin position="776"/>
        <end position="876"/>
    </location>
</feature>
<evidence type="ECO:0000256" key="13">
    <source>
        <dbReference type="SAM" id="SignalP"/>
    </source>
</evidence>
<reference evidence="18" key="2">
    <citation type="submission" date="2025-08" db="UniProtKB">
        <authorList>
            <consortium name="RefSeq"/>
        </authorList>
    </citation>
    <scope>IDENTIFICATION</scope>
    <source>
        <strain evidence="18">S238N-H82</strain>
        <tissue evidence="18">Testes</tissue>
    </source>
</reference>
<feature type="compositionally biased region" description="Basic and acidic residues" evidence="12">
    <location>
        <begin position="1300"/>
        <end position="1309"/>
    </location>
</feature>
<keyword evidence="4" id="KW-0418">Kinase</keyword>
<evidence type="ECO:0000256" key="3">
    <source>
        <dbReference type="ARBA" id="ARBA00022741"/>
    </source>
</evidence>
<feature type="disulfide bond" evidence="11">
    <location>
        <begin position="890"/>
        <end position="936"/>
    </location>
</feature>
<feature type="disulfide bond" evidence="11">
    <location>
        <begin position="561"/>
        <end position="607"/>
    </location>
</feature>
<keyword evidence="1" id="KW-0808">Transferase</keyword>
<feature type="compositionally biased region" description="Basic and acidic residues" evidence="12">
    <location>
        <begin position="1393"/>
        <end position="1414"/>
    </location>
</feature>
<dbReference type="Gene3D" id="2.10.22.10">
    <property type="entry name" value="Antistasin, domain 1"/>
    <property type="match status" value="1"/>
</dbReference>
<dbReference type="InterPro" id="IPR036179">
    <property type="entry name" value="Ig-like_dom_sf"/>
</dbReference>
<dbReference type="InterPro" id="IPR004094">
    <property type="entry name" value="Antistasin-like"/>
</dbReference>
<feature type="disulfide bond" evidence="11">
    <location>
        <begin position="131"/>
        <end position="192"/>
    </location>
</feature>
<evidence type="ECO:0000313" key="18">
    <source>
        <dbReference type="RefSeq" id="XP_035665992.1"/>
    </source>
</evidence>
<evidence type="ECO:0000256" key="4">
    <source>
        <dbReference type="ARBA" id="ARBA00022777"/>
    </source>
</evidence>
<keyword evidence="9" id="KW-0393">Immunoglobulin domain</keyword>
<feature type="chain" id="PRO_5039902493" evidence="13">
    <location>
        <begin position="20"/>
        <end position="1764"/>
    </location>
</feature>
<evidence type="ECO:0000256" key="7">
    <source>
        <dbReference type="ARBA" id="ARBA00023136"/>
    </source>
</evidence>
<feature type="disulfide bond" evidence="11">
    <location>
        <begin position="631"/>
        <end position="655"/>
    </location>
</feature>
<feature type="domain" description="Ig-like" evidence="15">
    <location>
        <begin position="443"/>
        <end position="542"/>
    </location>
</feature>
<dbReference type="Gene3D" id="1.10.2000.10">
    <property type="entry name" value="Frizzled cysteine-rich domain"/>
    <property type="match status" value="4"/>
</dbReference>
<dbReference type="InterPro" id="IPR013783">
    <property type="entry name" value="Ig-like_fold"/>
</dbReference>
<dbReference type="Proteomes" id="UP000001554">
    <property type="component" value="Chromosome 2"/>
</dbReference>
<evidence type="ECO:0000256" key="1">
    <source>
        <dbReference type="ARBA" id="ARBA00022679"/>
    </source>
</evidence>
<keyword evidence="13" id="KW-0732">Signal</keyword>
<dbReference type="PROSITE" id="PS50835">
    <property type="entry name" value="IG_LIKE"/>
    <property type="match status" value="5"/>
</dbReference>
<evidence type="ECO:0000256" key="10">
    <source>
        <dbReference type="ARBA" id="ARBA00037847"/>
    </source>
</evidence>
<dbReference type="GO" id="GO:0006493">
    <property type="term" value="P:protein O-linked glycosylation"/>
    <property type="evidence" value="ECO:0000318"/>
    <property type="project" value="GO_Central"/>
</dbReference>
<dbReference type="SMART" id="SM00408">
    <property type="entry name" value="IGc2"/>
    <property type="match status" value="5"/>
</dbReference>
<feature type="domain" description="FZ" evidence="14">
    <location>
        <begin position="126"/>
        <end position="337"/>
    </location>
</feature>
<dbReference type="InterPro" id="IPR013098">
    <property type="entry name" value="Ig_I-set"/>
</dbReference>
<feature type="domain" description="Ig-like" evidence="15">
    <location>
        <begin position="692"/>
        <end position="771"/>
    </location>
</feature>
<dbReference type="Pfam" id="PF13927">
    <property type="entry name" value="Ig_3"/>
    <property type="match status" value="3"/>
</dbReference>
<feature type="domain" description="Ig-like" evidence="15">
    <location>
        <begin position="32"/>
        <end position="116"/>
    </location>
</feature>
<dbReference type="GO" id="GO:0005789">
    <property type="term" value="C:endoplasmic reticulum membrane"/>
    <property type="evidence" value="ECO:0000318"/>
    <property type="project" value="GO_Central"/>
</dbReference>
<keyword evidence="2" id="KW-0812">Transmembrane</keyword>
<keyword evidence="17" id="KW-1185">Reference proteome</keyword>
<dbReference type="SUPFAM" id="SSF48726">
    <property type="entry name" value="Immunoglobulin"/>
    <property type="match status" value="5"/>
</dbReference>
<dbReference type="InterPro" id="IPR039318">
    <property type="entry name" value="POMK"/>
</dbReference>
<dbReference type="GO" id="GO:0004867">
    <property type="term" value="F:serine-type endopeptidase inhibitor activity"/>
    <property type="evidence" value="ECO:0007669"/>
    <property type="project" value="InterPro"/>
</dbReference>
<feature type="disulfide bond" evidence="11">
    <location>
        <begin position="958"/>
        <end position="982"/>
    </location>
</feature>
<gene>
    <name evidence="18" type="primary">LOC118409232</name>
</gene>
<evidence type="ECO:0000256" key="6">
    <source>
        <dbReference type="ARBA" id="ARBA00022989"/>
    </source>
</evidence>
<organism evidence="17 18">
    <name type="scientific">Branchiostoma floridae</name>
    <name type="common">Florida lancelet</name>
    <name type="synonym">Amphioxus</name>
    <dbReference type="NCBI Taxonomy" id="7739"/>
    <lineage>
        <taxon>Eukaryota</taxon>
        <taxon>Metazoa</taxon>
        <taxon>Chordata</taxon>
        <taxon>Cephalochordata</taxon>
        <taxon>Leptocardii</taxon>
        <taxon>Amphioxiformes</taxon>
        <taxon>Branchiostomatidae</taxon>
        <taxon>Branchiostoma</taxon>
    </lineage>
</organism>
<keyword evidence="7" id="KW-0472">Membrane</keyword>
<dbReference type="InterPro" id="IPR003599">
    <property type="entry name" value="Ig_sub"/>
</dbReference>
<dbReference type="FunFam" id="2.60.40.10:FF:003414">
    <property type="match status" value="2"/>
</dbReference>
<dbReference type="PANTHER" id="PTHR22618:SF2">
    <property type="entry name" value="PROTEIN O-MANNOSE KINASE"/>
    <property type="match status" value="1"/>
</dbReference>
<keyword evidence="3" id="KW-0547">Nucleotide-binding</keyword>
<keyword evidence="5" id="KW-0067">ATP-binding</keyword>
<evidence type="ECO:0000313" key="17">
    <source>
        <dbReference type="Proteomes" id="UP000001554"/>
    </source>
</evidence>
<dbReference type="GO" id="GO:0005524">
    <property type="term" value="F:ATP binding"/>
    <property type="evidence" value="ECO:0007669"/>
    <property type="project" value="UniProtKB-KW"/>
</dbReference>
<feature type="disulfide bond" evidence="11">
    <location>
        <begin position="139"/>
        <end position="185"/>
    </location>
</feature>
<dbReference type="InterPro" id="IPR003598">
    <property type="entry name" value="Ig_sub2"/>
</dbReference>
<evidence type="ECO:0000259" key="15">
    <source>
        <dbReference type="PROSITE" id="PS50835"/>
    </source>
</evidence>
<dbReference type="FunFam" id="1.10.2000.10:FF:000034">
    <property type="match status" value="1"/>
</dbReference>
<dbReference type="OrthoDB" id="10051522at2759"/>
<feature type="signal peptide" evidence="13">
    <location>
        <begin position="1"/>
        <end position="19"/>
    </location>
</feature>
<feature type="disulfide bond" evidence="11">
    <location>
        <begin position="882"/>
        <end position="943"/>
    </location>
</feature>
<evidence type="ECO:0000256" key="5">
    <source>
        <dbReference type="ARBA" id="ARBA00022840"/>
    </source>
</evidence>
<feature type="domain" description="FZ" evidence="14">
    <location>
        <begin position="548"/>
        <end position="670"/>
    </location>
</feature>
<feature type="disulfide bond" evidence="11">
    <location>
        <begin position="927"/>
        <end position="965"/>
    </location>
</feature>
<reference evidence="17" key="1">
    <citation type="journal article" date="2020" name="Nat. Ecol. Evol.">
        <title>Deeply conserved synteny resolves early events in vertebrate evolution.</title>
        <authorList>
            <person name="Simakov O."/>
            <person name="Marletaz F."/>
            <person name="Yue J.X."/>
            <person name="O'Connell B."/>
            <person name="Jenkins J."/>
            <person name="Brandt A."/>
            <person name="Calef R."/>
            <person name="Tung C.H."/>
            <person name="Huang T.K."/>
            <person name="Schmutz J."/>
            <person name="Satoh N."/>
            <person name="Yu J.K."/>
            <person name="Putnam N.H."/>
            <person name="Green R.E."/>
            <person name="Rokhsar D.S."/>
        </authorList>
    </citation>
    <scope>NUCLEOTIDE SEQUENCE [LARGE SCALE GENOMIC DNA]</scope>
    <source>
        <strain evidence="17">S238N-H82</strain>
    </source>
</reference>
<dbReference type="SMART" id="SM00409">
    <property type="entry name" value="IG"/>
    <property type="match status" value="5"/>
</dbReference>
<dbReference type="Pfam" id="PF01392">
    <property type="entry name" value="Fz"/>
    <property type="match status" value="4"/>
</dbReference>
<dbReference type="FunFam" id="2.60.40.10:FF:003777">
    <property type="match status" value="1"/>
</dbReference>
<dbReference type="PANTHER" id="PTHR22618">
    <property type="entry name" value="PROTEIN O-MANNOSE KINASE"/>
    <property type="match status" value="1"/>
</dbReference>
<feature type="region of interest" description="Disordered" evidence="12">
    <location>
        <begin position="1378"/>
        <end position="1414"/>
    </location>
</feature>
<evidence type="ECO:0000259" key="14">
    <source>
        <dbReference type="PROSITE" id="PS50038"/>
    </source>
</evidence>
<sequence>MELTRVVFLLSLCMAACLADHGVEPQSARVRPAVLVYPENVTIAWKETATFKCQATGNPPPAIFWYKEGSQNLHFPGKTAGRLRVTNSGELVIRRVNKEDQGWYVCKALSISGSVTGKTYLRVDDSNRTECEEVEIPMCVDLPYSLTSYPNFLGHAVQGEAAQDIQRFHPLAKMPCSPDILSFICTLYAPPCDKKVGVTDWSVVTLSGWSVVTLSGWSVVTLSGWSVVTLSGWSVTVVTLSGWSVVTLSGWSVVTLLGWSVVTLSGWSVVTLSGWSVVTLSGWSTAEGAALPPCREFCQSSRRSCENLMNKFGFQWPQQLECSRFPEENTRGGCISKDTMVPAEVTLLPVINNEPARPPKIAPTFPKKLIVGAGKDFSLFCEADGNPEPRVRWRRQNTTLYLDNPLTFKELDYVEEGTYECVASSYGFADVTREIFINVQGRPVVRLGGSSTLVVREGDTAIMVCEVLADPSPYVIWVWRDEHGGEKVLSEKERSDRVKIMRQELDGVTTSVLTVYSIRLHQAGDYVCKATNSFGSNELTVTLEMKEQRTRTREPIYIPACRDMQYNLTTYPNILGHRSQEEARLHLHKFMPLLNVRCSPELKYFLCNLYAPPYDAESSSRAVIPPCRPLCETSRSDCARLMNKFGFPWPEQLDCSRFPLPGGSERCINRDRLVASTAVAAPPLTVLVKAPPTIQATFGDYIHARSGQTFQLDCIAEGNPKPSVMWRRKGTEEYFKNPLAFSKVEYTAEGAYECVASSARFPEAVKETYIDVKGKPEVDREGPHAVRAREGSMVSLTCRVTADPPADPPAWFSNGQEVRPEDNGMKGWEIIYETDQDKTRTTLFFGNVTQTHAAVYTCRATNKFGYDQETFDMRIHDRSRRCDQLTVPLCQGLTYNSTRLPNGLGHGTQEQVGRELHRFWPLVEIECSPFFRSFLCTLYAPPCREDNPDVIPPCKEMCESSYSGCAVLMTQYGYSWPDSLNCSQFPSYYGQRECTGWAPDLDWTPIPDTAEPPPPVNNAVPEDQEEVIHDEQYALLGRALPTCEQLEDCDLDCEYGPKFDENQCPICECGDNPCKETSCGEYEVCALQPIQCLRPPCSPLPYCKPVPFSTNPERQSIYWLDLEPSSKGLDSVDQLDRFLQMLEEKNATILHAMKIPSSAFMAVVQVNSASTVDVVTALDQAQDGLMTSVRSTLVVPYDNYWREVFGFREQPEEDHEELISTSTDTETAWHYFVDFVLKRTDMPTGRLRDQIRMVQTLTQDGVLLGNYKNVGGNEVRPGNQGCPPVLERRLATSVTSAPKPRPESYRVNDPENPDPMAPVVAMRRVRVRSVARFLLALLLLYVLRGLPAWLDSHADMQPWNPRQPGVLQPGDLQQADMQPGLLQPRVPPSAPQEEERRRQVEVEEPSRQDVAKGAEVELEKRANVSELCPAGSFRLARMESCMPWLGCGEIAAEVTIRELCDWGGVKKIYKATWRGHTVAYLNLTRKHFPWRDFFLNHVTMLQHLQSGHVVQLVGWCNTTLVTEYHRLGSADRIEAVLSSGEFSRFASSPLSGGSVISAMVGWCNTTLVTEYHRLGSADRIEAVLSSGEFSRYNTVRTRFGLALSYVQTMHYLHNSPVGTRVLCDSNRLKKTLSQFLITEELKLVLNDLDSVLKADVEDKLFMRCNFNRIDHKSDFSAPEQRSPFQNGRLNYSRMPSYDEKMDIWKIPTVVDYLLGNVTGSDVVRLNLFNVHRKCKYKHPKQRPSTRILLKEYKRVGNMFSLNPD</sequence>
<dbReference type="GO" id="GO:0016773">
    <property type="term" value="F:phosphotransferase activity, alcohol group as acceptor"/>
    <property type="evidence" value="ECO:0000318"/>
    <property type="project" value="GO_Central"/>
</dbReference>
<evidence type="ECO:0000259" key="16">
    <source>
        <dbReference type="PROSITE" id="PS51252"/>
    </source>
</evidence>
<evidence type="ECO:0000256" key="11">
    <source>
        <dbReference type="PROSITE-ProRule" id="PRU00090"/>
    </source>
</evidence>
<comment type="caution">
    <text evidence="11">Lacks conserved residue(s) required for the propagation of feature annotation.</text>
</comment>
<dbReference type="Pfam" id="PF07679">
    <property type="entry name" value="I-set"/>
    <property type="match status" value="2"/>
</dbReference>
<dbReference type="PROSITE" id="PS51252">
    <property type="entry name" value="ANTISTASIN"/>
    <property type="match status" value="1"/>
</dbReference>
<dbReference type="SUPFAM" id="SSF56112">
    <property type="entry name" value="Protein kinase-like (PK-like)"/>
    <property type="match status" value="1"/>
</dbReference>
<dbReference type="KEGG" id="bfo:118409232"/>
<dbReference type="GO" id="GO:0019200">
    <property type="term" value="F:carbohydrate kinase activity"/>
    <property type="evidence" value="ECO:0000318"/>
    <property type="project" value="GO_Central"/>
</dbReference>
<keyword evidence="6" id="KW-1133">Transmembrane helix</keyword>
<dbReference type="PROSITE" id="PS50038">
    <property type="entry name" value="FZ"/>
    <property type="match status" value="3"/>
</dbReference>
<feature type="disulfide bond" evidence="11">
    <location>
        <begin position="298"/>
        <end position="322"/>
    </location>
</feature>
<feature type="region of interest" description="Disordered" evidence="12">
    <location>
        <begin position="1292"/>
        <end position="1311"/>
    </location>
</feature>
<dbReference type="FunFam" id="1.10.2000.10:FF:000037">
    <property type="match status" value="2"/>
</dbReference>